<dbReference type="Proteomes" id="UP001204643">
    <property type="component" value="Unassembled WGS sequence"/>
</dbReference>
<dbReference type="SMART" id="SM00028">
    <property type="entry name" value="TPR"/>
    <property type="match status" value="5"/>
</dbReference>
<dbReference type="Pfam" id="PF18801">
    <property type="entry name" value="RapH_N"/>
    <property type="match status" value="1"/>
</dbReference>
<proteinExistence type="predicted"/>
<dbReference type="InterPro" id="IPR011990">
    <property type="entry name" value="TPR-like_helical_dom_sf"/>
</dbReference>
<reference evidence="1" key="1">
    <citation type="submission" date="2022-07" db="EMBL/GenBank/DDBJ databases">
        <title>Identification and characterization of Bacillus thuringiensis and other Bacillus cereus group isolates from spinach by whole genome sequencing.</title>
        <authorList>
            <person name="Zao X."/>
            <person name="Zervas A."/>
            <person name="Hendriks M."/>
            <person name="Rajkovic A."/>
            <person name="Van Overbeek L."/>
            <person name="Hendriksen N.B."/>
            <person name="Uyttendaele M."/>
        </authorList>
    </citation>
    <scope>NUCLEOTIDE SEQUENCE</scope>
    <source>
        <strain evidence="1">781001F-1</strain>
    </source>
</reference>
<evidence type="ECO:0000313" key="2">
    <source>
        <dbReference type="Proteomes" id="UP001204643"/>
    </source>
</evidence>
<dbReference type="RefSeq" id="WP_086387990.1">
    <property type="nucleotide sequence ID" value="NZ_JANHDY010000032.1"/>
</dbReference>
<dbReference type="Gene3D" id="1.25.40.10">
    <property type="entry name" value="Tetratricopeptide repeat domain"/>
    <property type="match status" value="1"/>
</dbReference>
<dbReference type="InterPro" id="IPR019734">
    <property type="entry name" value="TPR_rpt"/>
</dbReference>
<sequence length="362" mass="43456">MIDNSNITDTSIIKLLNEWYIEIRSRRIKNAHLMKKHINNFVEDIQQNQNLSMYYSLLNFRFDHLVNTRTFSENHWDYIDQFGTPTDDFLNYYYYFFKAIYFNEVGQYQLAREHFHHAENYITYIPDEIETAEFHYKLATFYYDTFRSALSITQVEKAKEIYSNKFGYETNLAFCDNLLGLLCLRLEEYELAEEYFISALTSFQEQNEEKFIYMVTHNLGYMYSSQDLSNLAIQYLSKVSKYDSTHYKSIFLEAREHIKLNQHTQAAKLIQSGLNLSSKLENIEYEQHFLILNALNQNVPGDILEKTILKSKSYFEKEGLFSYLTEYFDLLADKFYNENNLSKSNDYYRYSKFLKKEGKKRR</sequence>
<evidence type="ECO:0000313" key="1">
    <source>
        <dbReference type="EMBL" id="MCQ6288763.1"/>
    </source>
</evidence>
<name>A0AAW5L3I0_BACCE</name>
<comment type="caution">
    <text evidence="1">The sequence shown here is derived from an EMBL/GenBank/DDBJ whole genome shotgun (WGS) entry which is preliminary data.</text>
</comment>
<dbReference type="SUPFAM" id="SSF48452">
    <property type="entry name" value="TPR-like"/>
    <property type="match status" value="1"/>
</dbReference>
<gene>
    <name evidence="1" type="ORF">NPM19_29720</name>
</gene>
<protein>
    <submittedName>
        <fullName evidence="1">RapH N-terminal domain-containing protein</fullName>
    </submittedName>
</protein>
<dbReference type="EMBL" id="JANHEB010000090">
    <property type="protein sequence ID" value="MCQ6288763.1"/>
    <property type="molecule type" value="Genomic_DNA"/>
</dbReference>
<dbReference type="AlphaFoldDB" id="A0AAW5L3I0"/>
<organism evidence="1 2">
    <name type="scientific">Bacillus cereus</name>
    <dbReference type="NCBI Taxonomy" id="1396"/>
    <lineage>
        <taxon>Bacteria</taxon>
        <taxon>Bacillati</taxon>
        <taxon>Bacillota</taxon>
        <taxon>Bacilli</taxon>
        <taxon>Bacillales</taxon>
        <taxon>Bacillaceae</taxon>
        <taxon>Bacillus</taxon>
        <taxon>Bacillus cereus group</taxon>
    </lineage>
</organism>
<accession>A0AAW5L3I0</accession>